<dbReference type="Gene3D" id="3.90.650.10">
    <property type="entry name" value="PurM-like C-terminal domain"/>
    <property type="match status" value="1"/>
</dbReference>
<reference evidence="8" key="1">
    <citation type="submission" date="2018-05" db="EMBL/GenBank/DDBJ databases">
        <authorList>
            <person name="Lanie J.A."/>
            <person name="Ng W.-L."/>
            <person name="Kazmierczak K.M."/>
            <person name="Andrzejewski T.M."/>
            <person name="Davidsen T.M."/>
            <person name="Wayne K.J."/>
            <person name="Tettelin H."/>
            <person name="Glass J.I."/>
            <person name="Rusch D."/>
            <person name="Podicherti R."/>
            <person name="Tsui H.-C.T."/>
            <person name="Winkler M.E."/>
        </authorList>
    </citation>
    <scope>NUCLEOTIDE SEQUENCE</scope>
</reference>
<evidence type="ECO:0000313" key="8">
    <source>
        <dbReference type="EMBL" id="SUZ65925.1"/>
    </source>
</evidence>
<dbReference type="GO" id="GO:0005737">
    <property type="term" value="C:cytoplasm"/>
    <property type="evidence" value="ECO:0007669"/>
    <property type="project" value="TreeGrafter"/>
</dbReference>
<protein>
    <recommendedName>
        <fullName evidence="9">Selenide, water dikinase SelD</fullName>
    </recommendedName>
</protein>
<gene>
    <name evidence="8" type="ORF">METZ01_LOCUS18779</name>
</gene>
<proteinExistence type="predicted"/>
<dbReference type="NCBIfam" id="TIGR00476">
    <property type="entry name" value="selD"/>
    <property type="match status" value="1"/>
</dbReference>
<dbReference type="Pfam" id="PF00586">
    <property type="entry name" value="AIRS"/>
    <property type="match status" value="1"/>
</dbReference>
<dbReference type="Gene3D" id="3.30.1330.10">
    <property type="entry name" value="PurM-like, N-terminal domain"/>
    <property type="match status" value="1"/>
</dbReference>
<dbReference type="GO" id="GO:0004756">
    <property type="term" value="F:selenide, water dikinase activity"/>
    <property type="evidence" value="ECO:0007669"/>
    <property type="project" value="TreeGrafter"/>
</dbReference>
<name>A0A381PFZ4_9ZZZZ</name>
<evidence type="ECO:0000259" key="6">
    <source>
        <dbReference type="Pfam" id="PF00586"/>
    </source>
</evidence>
<evidence type="ECO:0000259" key="7">
    <source>
        <dbReference type="Pfam" id="PF02769"/>
    </source>
</evidence>
<feature type="domain" description="PurM-like C-terminal" evidence="7">
    <location>
        <begin position="140"/>
        <end position="321"/>
    </location>
</feature>
<dbReference type="PANTHER" id="PTHR10256:SF0">
    <property type="entry name" value="INACTIVE SELENIDE, WATER DIKINASE-LIKE PROTEIN-RELATED"/>
    <property type="match status" value="1"/>
</dbReference>
<feature type="domain" description="PurM-like N-terminal" evidence="6">
    <location>
        <begin position="21"/>
        <end position="128"/>
    </location>
</feature>
<dbReference type="SUPFAM" id="SSF56042">
    <property type="entry name" value="PurM C-terminal domain-like"/>
    <property type="match status" value="1"/>
</dbReference>
<dbReference type="InterPro" id="IPR036676">
    <property type="entry name" value="PurM-like_C_sf"/>
</dbReference>
<feature type="non-terminal residue" evidence="8">
    <location>
        <position position="1"/>
    </location>
</feature>
<dbReference type="GO" id="GO:0005524">
    <property type="term" value="F:ATP binding"/>
    <property type="evidence" value="ECO:0007669"/>
    <property type="project" value="UniProtKB-KW"/>
</dbReference>
<sequence length="325" mass="33382">VLRHLPKPDSDDLLVGSENSDDAAVWSRPDGKALVATADFFTPIVDDPILWGEISAVNAASDVFAMGGTPLFALNLVAWPKDKLPLELLSLVLSGGQRAAEAGNWVVAGGHTVDGPEPMYGMSVVGEVDPKDLLTNGGGQPGQTLVLTKPIGTGLLATAVKRSTPDAIETGGSLENIYTTGTQEMTRLNAAAAAAANRVNATAATDVTGFGLLGHLHELTAASGLSAVVETSAVPLLPEVHQLVESGFVPGGTERNLSFLEPYLENGSQIERTILCDAQTSGGLLFSCDPGAAQDAVAELRESGHDAAVIGNLIDGSAGKISLTN</sequence>
<evidence type="ECO:0008006" key="9">
    <source>
        <dbReference type="Google" id="ProtNLM"/>
    </source>
</evidence>
<keyword evidence="5" id="KW-0711">Selenium</keyword>
<keyword evidence="1" id="KW-0808">Transferase</keyword>
<accession>A0A381PFZ4</accession>
<dbReference type="NCBIfam" id="NF002098">
    <property type="entry name" value="PRK00943.1"/>
    <property type="match status" value="1"/>
</dbReference>
<keyword evidence="4" id="KW-0067">ATP-binding</keyword>
<dbReference type="PIRSF" id="PIRSF036407">
    <property type="entry name" value="Selenphspht_syn"/>
    <property type="match status" value="1"/>
</dbReference>
<dbReference type="InterPro" id="IPR016188">
    <property type="entry name" value="PurM-like_N"/>
</dbReference>
<evidence type="ECO:0000256" key="1">
    <source>
        <dbReference type="ARBA" id="ARBA00022679"/>
    </source>
</evidence>
<dbReference type="InterPro" id="IPR004536">
    <property type="entry name" value="SPS/SelD"/>
</dbReference>
<dbReference type="AlphaFoldDB" id="A0A381PFZ4"/>
<keyword evidence="2" id="KW-0547">Nucleotide-binding</keyword>
<organism evidence="8">
    <name type="scientific">marine metagenome</name>
    <dbReference type="NCBI Taxonomy" id="408172"/>
    <lineage>
        <taxon>unclassified sequences</taxon>
        <taxon>metagenomes</taxon>
        <taxon>ecological metagenomes</taxon>
    </lineage>
</organism>
<evidence type="ECO:0000256" key="4">
    <source>
        <dbReference type="ARBA" id="ARBA00022840"/>
    </source>
</evidence>
<dbReference type="PANTHER" id="PTHR10256">
    <property type="entry name" value="SELENIDE, WATER DIKINASE"/>
    <property type="match status" value="1"/>
</dbReference>
<evidence type="ECO:0000256" key="2">
    <source>
        <dbReference type="ARBA" id="ARBA00022741"/>
    </source>
</evidence>
<dbReference type="Pfam" id="PF02769">
    <property type="entry name" value="AIRS_C"/>
    <property type="match status" value="1"/>
</dbReference>
<dbReference type="InterPro" id="IPR010918">
    <property type="entry name" value="PurM-like_C_dom"/>
</dbReference>
<dbReference type="GO" id="GO:0016260">
    <property type="term" value="P:selenocysteine biosynthetic process"/>
    <property type="evidence" value="ECO:0007669"/>
    <property type="project" value="TreeGrafter"/>
</dbReference>
<dbReference type="InterPro" id="IPR036921">
    <property type="entry name" value="PurM-like_N_sf"/>
</dbReference>
<keyword evidence="3" id="KW-0418">Kinase</keyword>
<evidence type="ECO:0000256" key="5">
    <source>
        <dbReference type="ARBA" id="ARBA00023266"/>
    </source>
</evidence>
<dbReference type="SUPFAM" id="SSF55326">
    <property type="entry name" value="PurM N-terminal domain-like"/>
    <property type="match status" value="1"/>
</dbReference>
<dbReference type="EMBL" id="UINC01000972">
    <property type="protein sequence ID" value="SUZ65925.1"/>
    <property type="molecule type" value="Genomic_DNA"/>
</dbReference>
<evidence type="ECO:0000256" key="3">
    <source>
        <dbReference type="ARBA" id="ARBA00022777"/>
    </source>
</evidence>